<keyword evidence="1" id="KW-0472">Membrane</keyword>
<dbReference type="EMBL" id="JRES01000984">
    <property type="protein sequence ID" value="KNC26507.1"/>
    <property type="molecule type" value="Genomic_DNA"/>
</dbReference>
<name>A0A0L0C2P6_LUCCU</name>
<reference evidence="2 3" key="1">
    <citation type="journal article" date="2015" name="Nat. Commun.">
        <title>Lucilia cuprina genome unlocks parasitic fly biology to underpin future interventions.</title>
        <authorList>
            <person name="Anstead C.A."/>
            <person name="Korhonen P.K."/>
            <person name="Young N.D."/>
            <person name="Hall R.S."/>
            <person name="Jex A.R."/>
            <person name="Murali S.C."/>
            <person name="Hughes D.S."/>
            <person name="Lee S.F."/>
            <person name="Perry T."/>
            <person name="Stroehlein A.J."/>
            <person name="Ansell B.R."/>
            <person name="Breugelmans B."/>
            <person name="Hofmann A."/>
            <person name="Qu J."/>
            <person name="Dugan S."/>
            <person name="Lee S.L."/>
            <person name="Chao H."/>
            <person name="Dinh H."/>
            <person name="Han Y."/>
            <person name="Doddapaneni H.V."/>
            <person name="Worley K.C."/>
            <person name="Muzny D.M."/>
            <person name="Ioannidis P."/>
            <person name="Waterhouse R.M."/>
            <person name="Zdobnov E.M."/>
            <person name="James P.J."/>
            <person name="Bagnall N.H."/>
            <person name="Kotze A.C."/>
            <person name="Gibbs R.A."/>
            <person name="Richards S."/>
            <person name="Batterham P."/>
            <person name="Gasser R.B."/>
        </authorList>
    </citation>
    <scope>NUCLEOTIDE SEQUENCE [LARGE SCALE GENOMIC DNA]</scope>
    <source>
        <strain evidence="2 3">LS</strain>
        <tissue evidence="2">Full body</tissue>
    </source>
</reference>
<evidence type="ECO:0000313" key="2">
    <source>
        <dbReference type="EMBL" id="KNC26507.1"/>
    </source>
</evidence>
<gene>
    <name evidence="2" type="ORF">FF38_08617</name>
</gene>
<comment type="caution">
    <text evidence="2">The sequence shown here is derived from an EMBL/GenBank/DDBJ whole genome shotgun (WGS) entry which is preliminary data.</text>
</comment>
<feature type="transmembrane region" description="Helical" evidence="1">
    <location>
        <begin position="141"/>
        <end position="169"/>
    </location>
</feature>
<accession>A0A0L0C2P6</accession>
<keyword evidence="1" id="KW-1133">Transmembrane helix</keyword>
<proteinExistence type="predicted"/>
<evidence type="ECO:0000313" key="3">
    <source>
        <dbReference type="Proteomes" id="UP000037069"/>
    </source>
</evidence>
<feature type="transmembrane region" description="Helical" evidence="1">
    <location>
        <begin position="252"/>
        <end position="271"/>
    </location>
</feature>
<evidence type="ECO:0000256" key="1">
    <source>
        <dbReference type="SAM" id="Phobius"/>
    </source>
</evidence>
<sequence>MEKLWCNQNQEKIKKILGHWCIRERINSNKDFNYVIQTMIYDLKPHFAVLCENIYKISTRKTRFGDFIIIMDCAIKLERRRFGLNGISVVTFKKLRVVSGGDDVSVDVDVSARAVADSASLSIVVVVNAGDDDDGIAVENVVVVGGVMVVVLVSPLLVVVGILVVVVMMMLVEEKEVSVDFTSFCGVVVVIGLTVVVVVILELGVVSVAGVLVFCVSSSLVVADDVTSISVLLFGKVVSSLSWVLVETADAVVVETTVCIVVAVIVVCISSKCKFLEFLRCSVSVVCCSVIGFILLSLSVVVVIAAVFCSSCLVVAIGFSLSVLLLAEVSKVFNVVFSKSNTLGVVTVITLSELWSLSEFDYPHDAVLLVGDGVGDVHVHCDHFLQPTCLPLHIVLNKPSSWQFLINSILAVSAIYCKVKFGMSFKLQASAQVGTTKRKP</sequence>
<keyword evidence="3" id="KW-1185">Reference proteome</keyword>
<organism evidence="2 3">
    <name type="scientific">Lucilia cuprina</name>
    <name type="common">Green bottle fly</name>
    <name type="synonym">Australian sheep blowfly</name>
    <dbReference type="NCBI Taxonomy" id="7375"/>
    <lineage>
        <taxon>Eukaryota</taxon>
        <taxon>Metazoa</taxon>
        <taxon>Ecdysozoa</taxon>
        <taxon>Arthropoda</taxon>
        <taxon>Hexapoda</taxon>
        <taxon>Insecta</taxon>
        <taxon>Pterygota</taxon>
        <taxon>Neoptera</taxon>
        <taxon>Endopterygota</taxon>
        <taxon>Diptera</taxon>
        <taxon>Brachycera</taxon>
        <taxon>Muscomorpha</taxon>
        <taxon>Oestroidea</taxon>
        <taxon>Calliphoridae</taxon>
        <taxon>Luciliinae</taxon>
        <taxon>Lucilia</taxon>
    </lineage>
</organism>
<dbReference type="AlphaFoldDB" id="A0A0L0C2P6"/>
<protein>
    <submittedName>
        <fullName evidence="2">Uncharacterized protein</fullName>
    </submittedName>
</protein>
<feature type="transmembrane region" description="Helical" evidence="1">
    <location>
        <begin position="278"/>
        <end position="296"/>
    </location>
</feature>
<feature type="transmembrane region" description="Helical" evidence="1">
    <location>
        <begin position="181"/>
        <end position="214"/>
    </location>
</feature>
<keyword evidence="1" id="KW-0812">Transmembrane</keyword>
<dbReference type="Proteomes" id="UP000037069">
    <property type="component" value="Unassembled WGS sequence"/>
</dbReference>
<feature type="transmembrane region" description="Helical" evidence="1">
    <location>
        <begin position="302"/>
        <end position="329"/>
    </location>
</feature>